<gene>
    <name evidence="1" type="ORF">BDV36DRAFT_244655</name>
</gene>
<accession>A0ABQ6X3V7</accession>
<organism evidence="1 2">
    <name type="scientific">Aspergillus pseudocaelatus</name>
    <dbReference type="NCBI Taxonomy" id="1825620"/>
    <lineage>
        <taxon>Eukaryota</taxon>
        <taxon>Fungi</taxon>
        <taxon>Dikarya</taxon>
        <taxon>Ascomycota</taxon>
        <taxon>Pezizomycotina</taxon>
        <taxon>Eurotiomycetes</taxon>
        <taxon>Eurotiomycetidae</taxon>
        <taxon>Eurotiales</taxon>
        <taxon>Aspergillaceae</taxon>
        <taxon>Aspergillus</taxon>
        <taxon>Aspergillus subgen. Circumdati</taxon>
    </lineage>
</organism>
<sequence length="56" mass="6183">MTNSFVGTKPSDQCRSWFHGYRAASLVRGVVLRSMRGEASAELRPSYQRGIAHGVT</sequence>
<name>A0ABQ6X3V7_9EURO</name>
<reference evidence="1 2" key="1">
    <citation type="submission" date="2019-04" db="EMBL/GenBank/DDBJ databases">
        <authorList>
            <consortium name="DOE Joint Genome Institute"/>
            <person name="Mondo S."/>
            <person name="Kjaerbolling I."/>
            <person name="Vesth T."/>
            <person name="Frisvad J.C."/>
            <person name="Nybo J.L."/>
            <person name="Theobald S."/>
            <person name="Kildgaard S."/>
            <person name="Isbrandt T."/>
            <person name="Kuo A."/>
            <person name="Sato A."/>
            <person name="Lyhne E.K."/>
            <person name="Kogle M.E."/>
            <person name="Wiebenga A."/>
            <person name="Kun R.S."/>
            <person name="Lubbers R.J."/>
            <person name="Makela M.R."/>
            <person name="Barry K."/>
            <person name="Chovatia M."/>
            <person name="Clum A."/>
            <person name="Daum C."/>
            <person name="Haridas S."/>
            <person name="He G."/>
            <person name="LaButti K."/>
            <person name="Lipzen A."/>
            <person name="Riley R."/>
            <person name="Salamov A."/>
            <person name="Simmons B.A."/>
            <person name="Magnuson J.K."/>
            <person name="Henrissat B."/>
            <person name="Mortensen U.H."/>
            <person name="Larsen T.O."/>
            <person name="Devries R.P."/>
            <person name="Grigoriev I.V."/>
            <person name="Machida M."/>
            <person name="Baker S.E."/>
            <person name="Andersen M.R."/>
            <person name="Cantor M.N."/>
            <person name="Hua S.X."/>
        </authorList>
    </citation>
    <scope>NUCLEOTIDE SEQUENCE [LARGE SCALE GENOMIC DNA]</scope>
    <source>
        <strain evidence="1 2">CBS 117616</strain>
    </source>
</reference>
<dbReference type="EMBL" id="ML735692">
    <property type="protein sequence ID" value="KAE8422821.1"/>
    <property type="molecule type" value="Genomic_DNA"/>
</dbReference>
<evidence type="ECO:0000313" key="1">
    <source>
        <dbReference type="EMBL" id="KAE8422821.1"/>
    </source>
</evidence>
<proteinExistence type="predicted"/>
<keyword evidence="2" id="KW-1185">Reference proteome</keyword>
<evidence type="ECO:0000313" key="2">
    <source>
        <dbReference type="Proteomes" id="UP000325395"/>
    </source>
</evidence>
<protein>
    <submittedName>
        <fullName evidence="1">Uncharacterized protein</fullName>
    </submittedName>
</protein>
<dbReference type="Proteomes" id="UP000325395">
    <property type="component" value="Unassembled WGS sequence"/>
</dbReference>